<dbReference type="Gene3D" id="3.40.50.720">
    <property type="entry name" value="NAD(P)-binding Rossmann-like Domain"/>
    <property type="match status" value="1"/>
</dbReference>
<dbReference type="PANTHER" id="PTHR44196:SF1">
    <property type="entry name" value="DEHYDROGENASE_REDUCTASE SDR FAMILY MEMBER 7B"/>
    <property type="match status" value="1"/>
</dbReference>
<accession>A0A1I5DK18</accession>
<dbReference type="Pfam" id="PF00106">
    <property type="entry name" value="adh_short"/>
    <property type="match status" value="1"/>
</dbReference>
<protein>
    <submittedName>
        <fullName evidence="4">Short-chain dehydrogenase</fullName>
    </submittedName>
</protein>
<sequence>MRALVTGASSGIGRATAAALVARGHSVLGASRDPDRLAPADRVPRVEYAALDLTDPAAVEAFAGRLADVDVLVNAAGESQSGPLEGLPAEALERLFRLDVLAPVRLTQLALPGMRAPGHGRVVMVGSMPASFPLAHHSSYVATEAAIRGFADAARLELSPFSVHITTVEPGSVSTGIGQRRTTYVADGSPYADDVATMLAVLDRNEAAGTVLRMVARRHGPRR</sequence>
<dbReference type="PANTHER" id="PTHR44196">
    <property type="entry name" value="DEHYDROGENASE/REDUCTASE SDR FAMILY MEMBER 7B"/>
    <property type="match status" value="1"/>
</dbReference>
<evidence type="ECO:0000256" key="3">
    <source>
        <dbReference type="RuleBase" id="RU000363"/>
    </source>
</evidence>
<comment type="similarity">
    <text evidence="1 3">Belongs to the short-chain dehydrogenases/reductases (SDR) family.</text>
</comment>
<dbReference type="RefSeq" id="WP_075012257.1">
    <property type="nucleotide sequence ID" value="NZ_FOWE01000002.1"/>
</dbReference>
<keyword evidence="5" id="KW-1185">Reference proteome</keyword>
<dbReference type="InterPro" id="IPR036291">
    <property type="entry name" value="NAD(P)-bd_dom_sf"/>
</dbReference>
<dbReference type="PRINTS" id="PR00081">
    <property type="entry name" value="GDHRDH"/>
</dbReference>
<reference evidence="5" key="1">
    <citation type="submission" date="2016-10" db="EMBL/GenBank/DDBJ databases">
        <authorList>
            <person name="Varghese N."/>
            <person name="Submissions S."/>
        </authorList>
    </citation>
    <scope>NUCLEOTIDE SEQUENCE [LARGE SCALE GENOMIC DNA]</scope>
    <source>
        <strain evidence="5">DSM 43161</strain>
    </source>
</reference>
<dbReference type="AlphaFoldDB" id="A0A1I5DK18"/>
<dbReference type="Proteomes" id="UP000183642">
    <property type="component" value="Unassembled WGS sequence"/>
</dbReference>
<gene>
    <name evidence="4" type="ORF">SAMN05660359_00838</name>
</gene>
<dbReference type="InterPro" id="IPR002347">
    <property type="entry name" value="SDR_fam"/>
</dbReference>
<dbReference type="GO" id="GO:0016491">
    <property type="term" value="F:oxidoreductase activity"/>
    <property type="evidence" value="ECO:0007669"/>
    <property type="project" value="UniProtKB-KW"/>
</dbReference>
<organism evidence="4 5">
    <name type="scientific">Geodermatophilus obscurus</name>
    <dbReference type="NCBI Taxonomy" id="1861"/>
    <lineage>
        <taxon>Bacteria</taxon>
        <taxon>Bacillati</taxon>
        <taxon>Actinomycetota</taxon>
        <taxon>Actinomycetes</taxon>
        <taxon>Geodermatophilales</taxon>
        <taxon>Geodermatophilaceae</taxon>
        <taxon>Geodermatophilus</taxon>
    </lineage>
</organism>
<name>A0A1I5DK18_9ACTN</name>
<evidence type="ECO:0000256" key="1">
    <source>
        <dbReference type="ARBA" id="ARBA00006484"/>
    </source>
</evidence>
<keyword evidence="2" id="KW-0560">Oxidoreductase</keyword>
<evidence type="ECO:0000313" key="4">
    <source>
        <dbReference type="EMBL" id="SFN99520.1"/>
    </source>
</evidence>
<proteinExistence type="inferred from homology"/>
<evidence type="ECO:0000313" key="5">
    <source>
        <dbReference type="Proteomes" id="UP000183642"/>
    </source>
</evidence>
<dbReference type="EMBL" id="FOWE01000002">
    <property type="protein sequence ID" value="SFN99520.1"/>
    <property type="molecule type" value="Genomic_DNA"/>
</dbReference>
<dbReference type="SUPFAM" id="SSF51735">
    <property type="entry name" value="NAD(P)-binding Rossmann-fold domains"/>
    <property type="match status" value="1"/>
</dbReference>
<evidence type="ECO:0000256" key="2">
    <source>
        <dbReference type="ARBA" id="ARBA00023002"/>
    </source>
</evidence>
<dbReference type="GO" id="GO:0016020">
    <property type="term" value="C:membrane"/>
    <property type="evidence" value="ECO:0007669"/>
    <property type="project" value="TreeGrafter"/>
</dbReference>
<dbReference type="PRINTS" id="PR00080">
    <property type="entry name" value="SDRFAMILY"/>
</dbReference>